<evidence type="ECO:0000313" key="3">
    <source>
        <dbReference type="EMBL" id="MBB4036904.1"/>
    </source>
</evidence>
<gene>
    <name evidence="3" type="ORF">GGR21_002818</name>
</gene>
<sequence length="287" mass="32425">MKKLSYLLIISLLAVFSSCNKKEVLLDLNVMTFNIRLDVASDSLNSWQYRKDVAAEVIKANNVDILGMQEVLPNQMNDLKERLPEYTAIGVGREDGKDTGEYCPLFYKKDRFEEIKSGNFWLSETPDVPSMGWDAACKRVATWAVLKDKTTGKEFIAINTHLDHIGVVARKEGGDLMLNRAMELGKDLPVMLTGDFNVTPDSETVKNITDTTKEFYLVDSKSIAAKTEGTDWTFHDFGRLPVEERVLIDYVFVSKDVTVNDYKVLPDKLNDIFVSDHTPVVVKITIK</sequence>
<feature type="domain" description="Endonuclease/exonuclease/phosphatase" evidence="2">
    <location>
        <begin position="31"/>
        <end position="277"/>
    </location>
</feature>
<proteinExistence type="predicted"/>
<dbReference type="Proteomes" id="UP000555103">
    <property type="component" value="Unassembled WGS sequence"/>
</dbReference>
<evidence type="ECO:0000259" key="2">
    <source>
        <dbReference type="Pfam" id="PF03372"/>
    </source>
</evidence>
<keyword evidence="1" id="KW-0732">Signal</keyword>
<keyword evidence="4" id="KW-1185">Reference proteome</keyword>
<dbReference type="AlphaFoldDB" id="A0A840CTA3"/>
<feature type="chain" id="PRO_5032923773" evidence="1">
    <location>
        <begin position="22"/>
        <end position="287"/>
    </location>
</feature>
<dbReference type="Gene3D" id="3.60.10.10">
    <property type="entry name" value="Endonuclease/exonuclease/phosphatase"/>
    <property type="match status" value="1"/>
</dbReference>
<keyword evidence="3" id="KW-0269">Exonuclease</keyword>
<dbReference type="GO" id="GO:0000175">
    <property type="term" value="F:3'-5'-RNA exonuclease activity"/>
    <property type="evidence" value="ECO:0007669"/>
    <property type="project" value="TreeGrafter"/>
</dbReference>
<keyword evidence="3" id="KW-0540">Nuclease</keyword>
<dbReference type="PROSITE" id="PS51257">
    <property type="entry name" value="PROKAR_LIPOPROTEIN"/>
    <property type="match status" value="1"/>
</dbReference>
<dbReference type="PANTHER" id="PTHR12121:SF36">
    <property type="entry name" value="ENDONUCLEASE_EXONUCLEASE_PHOSPHATASE DOMAIN-CONTAINING PROTEIN"/>
    <property type="match status" value="1"/>
</dbReference>
<dbReference type="Pfam" id="PF03372">
    <property type="entry name" value="Exo_endo_phos"/>
    <property type="match status" value="1"/>
</dbReference>
<dbReference type="InterPro" id="IPR005135">
    <property type="entry name" value="Endo/exonuclease/phosphatase"/>
</dbReference>
<dbReference type="RefSeq" id="WP_183307790.1">
    <property type="nucleotide sequence ID" value="NZ_JACIEP010000010.1"/>
</dbReference>
<dbReference type="GO" id="GO:0004519">
    <property type="term" value="F:endonuclease activity"/>
    <property type="evidence" value="ECO:0007669"/>
    <property type="project" value="UniProtKB-KW"/>
</dbReference>
<keyword evidence="3" id="KW-0378">Hydrolase</keyword>
<evidence type="ECO:0000313" key="4">
    <source>
        <dbReference type="Proteomes" id="UP000555103"/>
    </source>
</evidence>
<reference evidence="3 4" key="1">
    <citation type="submission" date="2020-08" db="EMBL/GenBank/DDBJ databases">
        <title>Genomic Encyclopedia of Type Strains, Phase IV (KMG-IV): sequencing the most valuable type-strain genomes for metagenomic binning, comparative biology and taxonomic classification.</title>
        <authorList>
            <person name="Goeker M."/>
        </authorList>
    </citation>
    <scope>NUCLEOTIDE SEQUENCE [LARGE SCALE GENOMIC DNA]</scope>
    <source>
        <strain evidence="3 4">DSM 104969</strain>
    </source>
</reference>
<organism evidence="3 4">
    <name type="scientific">Dysgonomonas hofstadii</name>
    <dbReference type="NCBI Taxonomy" id="637886"/>
    <lineage>
        <taxon>Bacteria</taxon>
        <taxon>Pseudomonadati</taxon>
        <taxon>Bacteroidota</taxon>
        <taxon>Bacteroidia</taxon>
        <taxon>Bacteroidales</taxon>
        <taxon>Dysgonomonadaceae</taxon>
        <taxon>Dysgonomonas</taxon>
    </lineage>
</organism>
<comment type="caution">
    <text evidence="3">The sequence shown here is derived from an EMBL/GenBank/DDBJ whole genome shotgun (WGS) entry which is preliminary data.</text>
</comment>
<name>A0A840CTA3_9BACT</name>
<dbReference type="InterPro" id="IPR050410">
    <property type="entry name" value="CCR4/nocturin_mRNA_transcr"/>
</dbReference>
<dbReference type="InterPro" id="IPR036691">
    <property type="entry name" value="Endo/exonu/phosph_ase_sf"/>
</dbReference>
<dbReference type="PANTHER" id="PTHR12121">
    <property type="entry name" value="CARBON CATABOLITE REPRESSOR PROTEIN 4"/>
    <property type="match status" value="1"/>
</dbReference>
<accession>A0A840CTA3</accession>
<feature type="signal peptide" evidence="1">
    <location>
        <begin position="1"/>
        <end position="21"/>
    </location>
</feature>
<keyword evidence="3" id="KW-0255">Endonuclease</keyword>
<dbReference type="CDD" id="cd09083">
    <property type="entry name" value="EEP-1"/>
    <property type="match status" value="1"/>
</dbReference>
<dbReference type="SUPFAM" id="SSF56219">
    <property type="entry name" value="DNase I-like"/>
    <property type="match status" value="1"/>
</dbReference>
<dbReference type="EMBL" id="JACIEP010000010">
    <property type="protein sequence ID" value="MBB4036904.1"/>
    <property type="molecule type" value="Genomic_DNA"/>
</dbReference>
<protein>
    <submittedName>
        <fullName evidence="3">Endonuclease/exonuclease/phosphatase family metal-dependent hydrolase</fullName>
    </submittedName>
</protein>
<evidence type="ECO:0000256" key="1">
    <source>
        <dbReference type="SAM" id="SignalP"/>
    </source>
</evidence>